<evidence type="ECO:0000256" key="7">
    <source>
        <dbReference type="ARBA" id="ARBA00023242"/>
    </source>
</evidence>
<dbReference type="GO" id="GO:0016787">
    <property type="term" value="F:hydrolase activity"/>
    <property type="evidence" value="ECO:0007669"/>
    <property type="project" value="UniProtKB-KW"/>
</dbReference>
<dbReference type="AlphaFoldDB" id="A0A922SHF0"/>
<comment type="subcellular location">
    <subcellularLocation>
        <location evidence="2">Nucleus</location>
    </subcellularLocation>
</comment>
<accession>A0A922SHF0</accession>
<dbReference type="InterPro" id="IPR045249">
    <property type="entry name" value="HARBI1-like"/>
</dbReference>
<evidence type="ECO:0000256" key="3">
    <source>
        <dbReference type="ARBA" id="ARBA00006958"/>
    </source>
</evidence>
<comment type="cofactor">
    <cofactor evidence="1">
        <name>a divalent metal cation</name>
        <dbReference type="ChEBI" id="CHEBI:60240"/>
    </cofactor>
</comment>
<dbReference type="Proteomes" id="UP000814243">
    <property type="component" value="Unassembled WGS sequence"/>
</dbReference>
<keyword evidence="4" id="KW-0540">Nuclease</keyword>
<comment type="caution">
    <text evidence="9">The sequence shown here is derived from an EMBL/GenBank/DDBJ whole genome shotgun (WGS) entry which is preliminary data.</text>
</comment>
<organism evidence="9 10">
    <name type="scientific">Spodoptera exigua</name>
    <name type="common">Beet armyworm</name>
    <name type="synonym">Noctua fulgens</name>
    <dbReference type="NCBI Taxonomy" id="7107"/>
    <lineage>
        <taxon>Eukaryota</taxon>
        <taxon>Metazoa</taxon>
        <taxon>Ecdysozoa</taxon>
        <taxon>Arthropoda</taxon>
        <taxon>Hexapoda</taxon>
        <taxon>Insecta</taxon>
        <taxon>Pterygota</taxon>
        <taxon>Neoptera</taxon>
        <taxon>Endopterygota</taxon>
        <taxon>Lepidoptera</taxon>
        <taxon>Glossata</taxon>
        <taxon>Ditrysia</taxon>
        <taxon>Noctuoidea</taxon>
        <taxon>Noctuidae</taxon>
        <taxon>Amphipyrinae</taxon>
        <taxon>Spodoptera</taxon>
    </lineage>
</organism>
<name>A0A922SHF0_SPOEX</name>
<dbReference type="PANTHER" id="PTHR22930">
    <property type="match status" value="1"/>
</dbReference>
<dbReference type="InterPro" id="IPR027806">
    <property type="entry name" value="HARBI1_dom"/>
</dbReference>
<keyword evidence="5" id="KW-0479">Metal-binding</keyword>
<keyword evidence="6" id="KW-0378">Hydrolase</keyword>
<evidence type="ECO:0000256" key="1">
    <source>
        <dbReference type="ARBA" id="ARBA00001968"/>
    </source>
</evidence>
<comment type="similarity">
    <text evidence="3">Belongs to the HARBI1 family.</text>
</comment>
<gene>
    <name evidence="9" type="ORF">HF086_005489</name>
</gene>
<dbReference type="PANTHER" id="PTHR22930:SF269">
    <property type="entry name" value="NUCLEASE HARBI1-LIKE PROTEIN"/>
    <property type="match status" value="1"/>
</dbReference>
<keyword evidence="7" id="KW-0539">Nucleus</keyword>
<dbReference type="EMBL" id="JACEFF010000435">
    <property type="protein sequence ID" value="KAH9637831.1"/>
    <property type="molecule type" value="Genomic_DNA"/>
</dbReference>
<dbReference type="GO" id="GO:0005634">
    <property type="term" value="C:nucleus"/>
    <property type="evidence" value="ECO:0007669"/>
    <property type="project" value="UniProtKB-SubCell"/>
</dbReference>
<evidence type="ECO:0000256" key="5">
    <source>
        <dbReference type="ARBA" id="ARBA00022723"/>
    </source>
</evidence>
<dbReference type="GO" id="GO:0004518">
    <property type="term" value="F:nuclease activity"/>
    <property type="evidence" value="ECO:0007669"/>
    <property type="project" value="UniProtKB-KW"/>
</dbReference>
<sequence length="287" mass="32990">MKDLHYTFRIGHTTISTIIRITCEKLWEVLLLECFPVITTEVLEEISQKFYKFANFPHCVGAIDGKHIRIIKPDNSASTYYNYKDYFSFVLMAVVDADYCFVFVDIGAPGSNADSTIFKNTTFWNALNSDSIKLPNEKILPGSNLPPVPCIFVTDEAFGLHQNIMRPYGGQFLSVQKRVFNYRLSRARRYVECAFGILTNKWRIFNRPLNVSITLSIDIVKACCILHNFVRKRDGHHTTEEDFSHNLESIQIAQSVRSGRQANNIRDVFQQYFMSDSGALSWQLSKI</sequence>
<evidence type="ECO:0000256" key="4">
    <source>
        <dbReference type="ARBA" id="ARBA00022722"/>
    </source>
</evidence>
<evidence type="ECO:0000313" key="10">
    <source>
        <dbReference type="Proteomes" id="UP000814243"/>
    </source>
</evidence>
<evidence type="ECO:0000313" key="9">
    <source>
        <dbReference type="EMBL" id="KAH9637831.1"/>
    </source>
</evidence>
<evidence type="ECO:0000256" key="6">
    <source>
        <dbReference type="ARBA" id="ARBA00022801"/>
    </source>
</evidence>
<reference evidence="9" key="1">
    <citation type="journal article" date="2021" name="G3 (Bethesda)">
        <title>Genome and transcriptome analysis of the beet armyworm Spodoptera exigua reveals targets for pest control. .</title>
        <authorList>
            <person name="Simon S."/>
            <person name="Breeschoten T."/>
            <person name="Jansen H.J."/>
            <person name="Dirks R.P."/>
            <person name="Schranz M.E."/>
            <person name="Ros V.I.D."/>
        </authorList>
    </citation>
    <scope>NUCLEOTIDE SEQUENCE</scope>
    <source>
        <strain evidence="9">TB_SE_WUR_2020</strain>
    </source>
</reference>
<evidence type="ECO:0000256" key="2">
    <source>
        <dbReference type="ARBA" id="ARBA00004123"/>
    </source>
</evidence>
<dbReference type="GO" id="GO:0046872">
    <property type="term" value="F:metal ion binding"/>
    <property type="evidence" value="ECO:0007669"/>
    <property type="project" value="UniProtKB-KW"/>
</dbReference>
<protein>
    <recommendedName>
        <fullName evidence="8">DDE Tnp4 domain-containing protein</fullName>
    </recommendedName>
</protein>
<feature type="domain" description="DDE Tnp4" evidence="8">
    <location>
        <begin position="63"/>
        <end position="228"/>
    </location>
</feature>
<evidence type="ECO:0000259" key="8">
    <source>
        <dbReference type="Pfam" id="PF13359"/>
    </source>
</evidence>
<dbReference type="Pfam" id="PF13359">
    <property type="entry name" value="DDE_Tnp_4"/>
    <property type="match status" value="1"/>
</dbReference>
<proteinExistence type="inferred from homology"/>